<keyword evidence="2" id="KW-0732">Signal</keyword>
<feature type="signal peptide" evidence="2">
    <location>
        <begin position="1"/>
        <end position="26"/>
    </location>
</feature>
<feature type="chain" id="PRO_5040854932" description="Cell wall protein" evidence="2">
    <location>
        <begin position="27"/>
        <end position="208"/>
    </location>
</feature>
<evidence type="ECO:0000256" key="1">
    <source>
        <dbReference type="SAM" id="Phobius"/>
    </source>
</evidence>
<dbReference type="EMBL" id="BSEN01000001">
    <property type="protein sequence ID" value="GLJ74908.1"/>
    <property type="molecule type" value="Genomic_DNA"/>
</dbReference>
<protein>
    <recommendedName>
        <fullName evidence="5">Cell wall protein</fullName>
    </recommendedName>
</protein>
<evidence type="ECO:0000313" key="3">
    <source>
        <dbReference type="EMBL" id="GLJ74908.1"/>
    </source>
</evidence>
<comment type="caution">
    <text evidence="3">The sequence shown here is derived from an EMBL/GenBank/DDBJ whole genome shotgun (WGS) entry which is preliminary data.</text>
</comment>
<sequence length="208" mass="21377">MRSAIALTLTCLLMAWTLLTPSTAHAAESHDVQVTFPAPGHSTTWEVPIEGSSGSEASAARVLLGSALVLPDEAVQPVLRLTDANTGETLMPPTPLRELSATGYDLRAADGSVPSRVRGELSLPRAAGNAYQGVSQTVTLRVSTEIDDRGPGQAGAGEEDDGLAATGMNLLWLIGLGAGLAAAGILLAAGARRRRNDTAPTTSEEAGR</sequence>
<organism evidence="3 4">
    <name type="scientific">Leifsonia poae</name>
    <dbReference type="NCBI Taxonomy" id="110933"/>
    <lineage>
        <taxon>Bacteria</taxon>
        <taxon>Bacillati</taxon>
        <taxon>Actinomycetota</taxon>
        <taxon>Actinomycetes</taxon>
        <taxon>Micrococcales</taxon>
        <taxon>Microbacteriaceae</taxon>
        <taxon>Leifsonia</taxon>
    </lineage>
</organism>
<keyword evidence="4" id="KW-1185">Reference proteome</keyword>
<feature type="transmembrane region" description="Helical" evidence="1">
    <location>
        <begin position="170"/>
        <end position="189"/>
    </location>
</feature>
<gene>
    <name evidence="3" type="ORF">GCM10017584_04810</name>
</gene>
<evidence type="ECO:0000313" key="4">
    <source>
        <dbReference type="Proteomes" id="UP001142372"/>
    </source>
</evidence>
<keyword evidence="1" id="KW-0472">Membrane</keyword>
<keyword evidence="1" id="KW-1133">Transmembrane helix</keyword>
<evidence type="ECO:0000256" key="2">
    <source>
        <dbReference type="SAM" id="SignalP"/>
    </source>
</evidence>
<evidence type="ECO:0008006" key="5">
    <source>
        <dbReference type="Google" id="ProtNLM"/>
    </source>
</evidence>
<accession>A0A9W6LY74</accession>
<keyword evidence="1" id="KW-0812">Transmembrane</keyword>
<reference evidence="3" key="2">
    <citation type="submission" date="2023-01" db="EMBL/GenBank/DDBJ databases">
        <authorList>
            <person name="Sun Q."/>
            <person name="Evtushenko L."/>
        </authorList>
    </citation>
    <scope>NUCLEOTIDE SEQUENCE</scope>
    <source>
        <strain evidence="3">VKM Ac-1401</strain>
    </source>
</reference>
<reference evidence="3" key="1">
    <citation type="journal article" date="2014" name="Int. J. Syst. Evol. Microbiol.">
        <title>Complete genome sequence of Corynebacterium casei LMG S-19264T (=DSM 44701T), isolated from a smear-ripened cheese.</title>
        <authorList>
            <consortium name="US DOE Joint Genome Institute (JGI-PGF)"/>
            <person name="Walter F."/>
            <person name="Albersmeier A."/>
            <person name="Kalinowski J."/>
            <person name="Ruckert C."/>
        </authorList>
    </citation>
    <scope>NUCLEOTIDE SEQUENCE</scope>
    <source>
        <strain evidence="3">VKM Ac-1401</strain>
    </source>
</reference>
<dbReference type="Proteomes" id="UP001142372">
    <property type="component" value="Unassembled WGS sequence"/>
</dbReference>
<proteinExistence type="predicted"/>
<dbReference type="RefSeq" id="WP_271175587.1">
    <property type="nucleotide sequence ID" value="NZ_BAAAJO010000001.1"/>
</dbReference>
<name>A0A9W6LY74_9MICO</name>
<dbReference type="AlphaFoldDB" id="A0A9W6LY74"/>